<feature type="compositionally biased region" description="Basic and acidic residues" evidence="4">
    <location>
        <begin position="597"/>
        <end position="624"/>
    </location>
</feature>
<comment type="subcellular location">
    <subcellularLocation>
        <location evidence="1">Nucleus</location>
        <location evidence="1">Nucleolus</location>
    </subcellularLocation>
</comment>
<feature type="compositionally biased region" description="Acidic residues" evidence="4">
    <location>
        <begin position="16"/>
        <end position="31"/>
    </location>
</feature>
<dbReference type="OrthoDB" id="277439at2759"/>
<feature type="compositionally biased region" description="Basic and acidic residues" evidence="4">
    <location>
        <begin position="709"/>
        <end position="722"/>
    </location>
</feature>
<evidence type="ECO:0000256" key="4">
    <source>
        <dbReference type="SAM" id="MobiDB-lite"/>
    </source>
</evidence>
<comment type="caution">
    <text evidence="5">The sequence shown here is derived from an EMBL/GenBank/DDBJ whole genome shotgun (WGS) entry which is preliminary data.</text>
</comment>
<dbReference type="Proteomes" id="UP000198406">
    <property type="component" value="Unassembled WGS sequence"/>
</dbReference>
<feature type="compositionally biased region" description="Acidic residues" evidence="4">
    <location>
        <begin position="47"/>
        <end position="70"/>
    </location>
</feature>
<evidence type="ECO:0000256" key="3">
    <source>
        <dbReference type="ARBA" id="ARBA00023242"/>
    </source>
</evidence>
<organism evidence="5 6">
    <name type="scientific">Fistulifera solaris</name>
    <name type="common">Oleaginous diatom</name>
    <dbReference type="NCBI Taxonomy" id="1519565"/>
    <lineage>
        <taxon>Eukaryota</taxon>
        <taxon>Sar</taxon>
        <taxon>Stramenopiles</taxon>
        <taxon>Ochrophyta</taxon>
        <taxon>Bacillariophyta</taxon>
        <taxon>Bacillariophyceae</taxon>
        <taxon>Bacillariophycidae</taxon>
        <taxon>Naviculales</taxon>
        <taxon>Naviculaceae</taxon>
        <taxon>Fistulifera</taxon>
    </lineage>
</organism>
<keyword evidence="6" id="KW-1185">Reference proteome</keyword>
<evidence type="ECO:0000256" key="2">
    <source>
        <dbReference type="ARBA" id="ARBA00022553"/>
    </source>
</evidence>
<dbReference type="Pfam" id="PF04615">
    <property type="entry name" value="Utp14"/>
    <property type="match status" value="1"/>
</dbReference>
<dbReference type="InterPro" id="IPR006709">
    <property type="entry name" value="SSU_processome_Utp14"/>
</dbReference>
<keyword evidence="2" id="KW-0597">Phosphoprotein</keyword>
<feature type="compositionally biased region" description="Basic and acidic residues" evidence="4">
    <location>
        <begin position="441"/>
        <end position="467"/>
    </location>
</feature>
<evidence type="ECO:0000313" key="6">
    <source>
        <dbReference type="Proteomes" id="UP000198406"/>
    </source>
</evidence>
<feature type="compositionally biased region" description="Low complexity" evidence="4">
    <location>
        <begin position="678"/>
        <end position="687"/>
    </location>
</feature>
<dbReference type="PANTHER" id="PTHR14150">
    <property type="entry name" value="U3 SMALL NUCLEOLAR RNA-ASSOCIATED PROTEIN 14"/>
    <property type="match status" value="1"/>
</dbReference>
<dbReference type="PANTHER" id="PTHR14150:SF12">
    <property type="entry name" value="U3 SMALL NUCLEOLAR RNA-ASSOCIATED PROTEIN 14 HOMOLOG A"/>
    <property type="match status" value="1"/>
</dbReference>
<dbReference type="EMBL" id="BDSP01000212">
    <property type="protein sequence ID" value="GAX24625.1"/>
    <property type="molecule type" value="Genomic_DNA"/>
</dbReference>
<feature type="compositionally biased region" description="Low complexity" evidence="4">
    <location>
        <begin position="580"/>
        <end position="589"/>
    </location>
</feature>
<sequence length="801" mass="91830">MGRKQKKQPQIRDDIPSDEDEEIDEDEAFNSDDERKYGMFFQKRNEEDDEKSESESEDGSDLEDDEEEGDGGQYMLDLLNNLDKTENDEPKTETHNITNYIKEDPFSSTVIKGTKLTLDALVDNIKDTSEFGAVQKKLKGMIGKSATSTPAARVVSERAQRRVNYQQQSKEVSSWIEAVQENRQAETLDFRPHMEGANKITTERMIDSFVPTTDFEREMHEALKAAGQEDEAALIRAEEQAIDALGENEITLEEYKQRRGQLAKMRALMFYEEQKRHHINKIKSKKYRRIRKKQRERQKESEMEAGIAENPELERELQEKEEMERMKERMTLAHKNTSKWAKHILKRGKNVDLDTRKALSAQLRRGDDLLKKMKTSRNGDESDDSDDDLVATAKKLLEDTENNDADGEEQKGLFKLAFMQRGLQRERERARQEARELLMELEENDRLEHDEDEGRPRDDLKSEDKSSARKKKVASNAEMTSLLNDGAMIASTLQFCSTTATAVESSFSVDLGSSASEFTKVIKPSDTGGSQEAGGPPTKRQKNEKGSVDRPTLSQSRQEDNPWLPSEKKENKEPSKKVKVNNVSVSVESAVTLIPEVRQEEVQQKQDAETENNKDPKQTAENNKKYITMLSQEELVRRAFATSGDAEEEFALEKKEFEEKEDPDNKKRKRNENKKELTSSGWGSWTGKGAPPPLLPKKLPKKFQPPPKLPERQRQDAAKPRVILSERRVKRLADSCMIAEIPYPYKTREEYERAMAGGIGREWNVTNSFKDMTRPEILVRPGQVIQPISKRMKQSRAPAKF</sequence>
<feature type="region of interest" description="Disordered" evidence="4">
    <location>
        <begin position="641"/>
        <end position="722"/>
    </location>
</feature>
<feature type="region of interest" description="Disordered" evidence="4">
    <location>
        <begin position="288"/>
        <end position="320"/>
    </location>
</feature>
<feature type="region of interest" description="Disordered" evidence="4">
    <location>
        <begin position="441"/>
        <end position="478"/>
    </location>
</feature>
<dbReference type="InParanoid" id="A0A1Z5KES7"/>
<proteinExistence type="predicted"/>
<protein>
    <submittedName>
        <fullName evidence="5">U3 small nucleolar RNA-associated protein 14</fullName>
    </submittedName>
</protein>
<accession>A0A1Z5KES7</accession>
<name>A0A1Z5KES7_FISSO</name>
<dbReference type="GO" id="GO:0032040">
    <property type="term" value="C:small-subunit processome"/>
    <property type="evidence" value="ECO:0007669"/>
    <property type="project" value="InterPro"/>
</dbReference>
<feature type="compositionally biased region" description="Basic and acidic residues" evidence="4">
    <location>
        <begin position="566"/>
        <end position="576"/>
    </location>
</feature>
<feature type="region of interest" description="Disordered" evidence="4">
    <location>
        <begin position="1"/>
        <end position="73"/>
    </location>
</feature>
<reference evidence="5 6" key="1">
    <citation type="journal article" date="2015" name="Plant Cell">
        <title>Oil accumulation by the oleaginous diatom Fistulifera solaris as revealed by the genome and transcriptome.</title>
        <authorList>
            <person name="Tanaka T."/>
            <person name="Maeda Y."/>
            <person name="Veluchamy A."/>
            <person name="Tanaka M."/>
            <person name="Abida H."/>
            <person name="Marechal E."/>
            <person name="Bowler C."/>
            <person name="Muto M."/>
            <person name="Sunaga Y."/>
            <person name="Tanaka M."/>
            <person name="Yoshino T."/>
            <person name="Taniguchi T."/>
            <person name="Fukuda Y."/>
            <person name="Nemoto M."/>
            <person name="Matsumoto M."/>
            <person name="Wong P.S."/>
            <person name="Aburatani S."/>
            <person name="Fujibuchi W."/>
        </authorList>
    </citation>
    <scope>NUCLEOTIDE SEQUENCE [LARGE SCALE GENOMIC DNA]</scope>
    <source>
        <strain evidence="5 6">JPCC DA0580</strain>
    </source>
</reference>
<dbReference type="AlphaFoldDB" id="A0A1Z5KES7"/>
<feature type="region of interest" description="Disordered" evidence="4">
    <location>
        <begin position="520"/>
        <end position="626"/>
    </location>
</feature>
<dbReference type="GO" id="GO:0006364">
    <property type="term" value="P:rRNA processing"/>
    <property type="evidence" value="ECO:0007669"/>
    <property type="project" value="InterPro"/>
</dbReference>
<keyword evidence="3" id="KW-0539">Nucleus</keyword>
<evidence type="ECO:0000256" key="1">
    <source>
        <dbReference type="ARBA" id="ARBA00004604"/>
    </source>
</evidence>
<gene>
    <name evidence="5" type="ORF">FisN_21Lh274</name>
</gene>
<evidence type="ECO:0000313" key="5">
    <source>
        <dbReference type="EMBL" id="GAX24625.1"/>
    </source>
</evidence>